<dbReference type="EMBL" id="CP029289">
    <property type="protein sequence ID" value="AWR95103.1"/>
    <property type="molecule type" value="Genomic_DNA"/>
</dbReference>
<evidence type="ECO:0000313" key="2">
    <source>
        <dbReference type="EMBL" id="AWR95103.1"/>
    </source>
</evidence>
<keyword evidence="1" id="KW-0472">Membrane</keyword>
<sequence>MGQIGIVQTFDALFLIEFVTIYYLLNRKVSNLKINKDTIKQLLLLNTFKSIVDFIASDEIVEQGIIGSTLDIKDKQFMRFMEDKIKKISADVRILSNSIYLLENFEEKSNKMISYCNDIKYMVLSSMLMLAITLIPFGDNFIILTLGFVIGLEIIGMYYSILALILYREIKNDYTKIISKNTNK</sequence>
<keyword evidence="1" id="KW-0812">Transmembrane</keyword>
<feature type="transmembrane region" description="Helical" evidence="1">
    <location>
        <begin position="143"/>
        <end position="167"/>
    </location>
</feature>
<evidence type="ECO:0008006" key="4">
    <source>
        <dbReference type="Google" id="ProtNLM"/>
    </source>
</evidence>
<accession>A0A2U9IGF1</accession>
<dbReference type="KEGG" id="abri:DFR85_11345"/>
<evidence type="ECO:0000313" key="3">
    <source>
        <dbReference type="Proteomes" id="UP000248044"/>
    </source>
</evidence>
<dbReference type="Proteomes" id="UP000248044">
    <property type="component" value="Chromosome"/>
</dbReference>
<proteinExistence type="predicted"/>
<protein>
    <recommendedName>
        <fullName evidence="4">DUF2721 domain-containing protein</fullName>
    </recommendedName>
</protein>
<name>A0A2U9IGF1_9CREN</name>
<feature type="transmembrane region" description="Helical" evidence="1">
    <location>
        <begin position="119"/>
        <end position="137"/>
    </location>
</feature>
<dbReference type="RefSeq" id="WP_110270984.1">
    <property type="nucleotide sequence ID" value="NZ_CP029289.2"/>
</dbReference>
<dbReference type="GeneID" id="36832759"/>
<organism evidence="2 3">
    <name type="scientific">Acidianus brierleyi</name>
    <dbReference type="NCBI Taxonomy" id="41673"/>
    <lineage>
        <taxon>Archaea</taxon>
        <taxon>Thermoproteota</taxon>
        <taxon>Thermoprotei</taxon>
        <taxon>Sulfolobales</taxon>
        <taxon>Sulfolobaceae</taxon>
        <taxon>Acidianus</taxon>
    </lineage>
</organism>
<dbReference type="AlphaFoldDB" id="A0A2U9IGF1"/>
<keyword evidence="1" id="KW-1133">Transmembrane helix</keyword>
<feature type="transmembrane region" description="Helical" evidence="1">
    <location>
        <begin position="6"/>
        <end position="25"/>
    </location>
</feature>
<evidence type="ECO:0000256" key="1">
    <source>
        <dbReference type="SAM" id="Phobius"/>
    </source>
</evidence>
<reference evidence="2 3" key="1">
    <citation type="submission" date="2018-05" db="EMBL/GenBank/DDBJ databases">
        <title>Complete Genome Sequences of Extremely Thermoacidophilic, Metal-Mobilizing Type-Strain Members of the Archaeal Family Sulfolobaceae: Acidianus brierleyi DSM-1651T, Acidianus sulfidivorans DSM-18786T, Metallosphaera hakonensis DSM-7519T, and Metallosphaera prunae DSM-10039T.</title>
        <authorList>
            <person name="Counts J.A."/>
            <person name="Kelly R.M."/>
        </authorList>
    </citation>
    <scope>NUCLEOTIDE SEQUENCE [LARGE SCALE GENOMIC DNA]</scope>
    <source>
        <strain evidence="2 3">DSM 1651</strain>
    </source>
</reference>
<keyword evidence="3" id="KW-1185">Reference proteome</keyword>
<gene>
    <name evidence="2" type="ORF">DFR85_11345</name>
</gene>
<dbReference type="OrthoDB" id="34690at2157"/>